<keyword evidence="2" id="KW-1133">Transmembrane helix</keyword>
<keyword evidence="2" id="KW-0812">Transmembrane</keyword>
<reference evidence="3 4" key="1">
    <citation type="submission" date="2020-08" db="EMBL/GenBank/DDBJ databases">
        <title>Genomic Encyclopedia of Type Strains, Phase IV (KMG-IV): sequencing the most valuable type-strain genomes for metagenomic binning, comparative biology and taxonomic classification.</title>
        <authorList>
            <person name="Goeker M."/>
        </authorList>
    </citation>
    <scope>NUCLEOTIDE SEQUENCE [LARGE SCALE GENOMIC DNA]</scope>
    <source>
        <strain evidence="3 4">DSM 12252</strain>
    </source>
</reference>
<dbReference type="AlphaFoldDB" id="A0A7W7YA08"/>
<dbReference type="RefSeq" id="WP_184339309.1">
    <property type="nucleotide sequence ID" value="NZ_JACHIG010000003.1"/>
</dbReference>
<dbReference type="Pfam" id="PF03743">
    <property type="entry name" value="TrbI"/>
    <property type="match status" value="1"/>
</dbReference>
<feature type="region of interest" description="Disordered" evidence="1">
    <location>
        <begin position="37"/>
        <end position="66"/>
    </location>
</feature>
<feature type="region of interest" description="Disordered" evidence="1">
    <location>
        <begin position="366"/>
        <end position="427"/>
    </location>
</feature>
<dbReference type="InterPro" id="IPR005498">
    <property type="entry name" value="T4SS_VirB10/TraB/TrbI"/>
</dbReference>
<feature type="region of interest" description="Disordered" evidence="1">
    <location>
        <begin position="84"/>
        <end position="124"/>
    </location>
</feature>
<feature type="compositionally biased region" description="Low complexity" evidence="1">
    <location>
        <begin position="406"/>
        <end position="427"/>
    </location>
</feature>
<feature type="compositionally biased region" description="Basic and acidic residues" evidence="1">
    <location>
        <begin position="371"/>
        <end position="385"/>
    </location>
</feature>
<evidence type="ECO:0000256" key="2">
    <source>
        <dbReference type="SAM" id="Phobius"/>
    </source>
</evidence>
<accession>A0A7W7YA08</accession>
<dbReference type="EMBL" id="JACHIG010000003">
    <property type="protein sequence ID" value="MBB5032381.1"/>
    <property type="molecule type" value="Genomic_DNA"/>
</dbReference>
<feature type="transmembrane region" description="Helical" evidence="2">
    <location>
        <begin position="12"/>
        <end position="29"/>
    </location>
</feature>
<protein>
    <submittedName>
        <fullName evidence="3">Uncharacterized protein</fullName>
    </submittedName>
</protein>
<comment type="caution">
    <text evidence="3">The sequence shown here is derived from an EMBL/GenBank/DDBJ whole genome shotgun (WGS) entry which is preliminary data.</text>
</comment>
<evidence type="ECO:0000313" key="4">
    <source>
        <dbReference type="Proteomes" id="UP000590740"/>
    </source>
</evidence>
<sequence>MMQQLQKPAVQMILLLVVVSIAGVAFYVSKKPAEAVNTPKEVQKAKGSTNDKAAESKPAKESSLVVESKTVNLGEKRTAMVGSDQQVERFVVPPKKPPPPSLLSSNSSAQRKKTEKPPPFPKLVHVSNNITEPFVPTTPRLFAPRGILIKAALVITVDSSSLQTPVLALVTEDVYWNHQLIVPAGTQVHAKAGKGRTRDRIEVHGAYTFIWEDGREYTINGIALDHERLSDNTYAITDGSAGIKGIIVQNDQYAQVKVLIAEALQGIMLNNRQQFQSIYGLVPQNNTANAALGGGAQAASAYSRLLTTQLSQDMDFVRVAAGTQFYIYTTDVFEPEMASIAGLRQKSQPVASWQLAEETYAKAQSENATAARRDAETAAEAEKARQQQQTAEQIQQVREIISRPPESGAASTAETPSSTPTPSSSNP</sequence>
<gene>
    <name evidence="3" type="ORF">HNQ65_001958</name>
</gene>
<organism evidence="3 4">
    <name type="scientific">Prosthecobacter vanneervenii</name>
    <dbReference type="NCBI Taxonomy" id="48466"/>
    <lineage>
        <taxon>Bacteria</taxon>
        <taxon>Pseudomonadati</taxon>
        <taxon>Verrucomicrobiota</taxon>
        <taxon>Verrucomicrobiia</taxon>
        <taxon>Verrucomicrobiales</taxon>
        <taxon>Verrucomicrobiaceae</taxon>
        <taxon>Prosthecobacter</taxon>
    </lineage>
</organism>
<keyword evidence="4" id="KW-1185">Reference proteome</keyword>
<evidence type="ECO:0000256" key="1">
    <source>
        <dbReference type="SAM" id="MobiDB-lite"/>
    </source>
</evidence>
<dbReference type="CDD" id="cd16426">
    <property type="entry name" value="VirB10_like"/>
    <property type="match status" value="1"/>
</dbReference>
<proteinExistence type="predicted"/>
<evidence type="ECO:0000313" key="3">
    <source>
        <dbReference type="EMBL" id="MBB5032381.1"/>
    </source>
</evidence>
<dbReference type="Proteomes" id="UP000590740">
    <property type="component" value="Unassembled WGS sequence"/>
</dbReference>
<feature type="compositionally biased region" description="Low complexity" evidence="1">
    <location>
        <begin position="386"/>
        <end position="396"/>
    </location>
</feature>
<keyword evidence="2" id="KW-0472">Membrane</keyword>
<name>A0A7W7YA08_9BACT</name>